<dbReference type="PANTHER" id="PTHR38248:SF2">
    <property type="entry name" value="FUNK1 11"/>
    <property type="match status" value="1"/>
</dbReference>
<reference evidence="3 4" key="1">
    <citation type="submission" date="2024-01" db="EMBL/GenBank/DDBJ databases">
        <title>A draft genome for a cacao thread blight-causing isolate of Paramarasmius palmivorus.</title>
        <authorList>
            <person name="Baruah I.K."/>
            <person name="Bukari Y."/>
            <person name="Amoako-Attah I."/>
            <person name="Meinhardt L.W."/>
            <person name="Bailey B.A."/>
            <person name="Cohen S.P."/>
        </authorList>
    </citation>
    <scope>NUCLEOTIDE SEQUENCE [LARGE SCALE GENOMIC DNA]</scope>
    <source>
        <strain evidence="3 4">GH-12</strain>
    </source>
</reference>
<dbReference type="InterPro" id="IPR011009">
    <property type="entry name" value="Kinase-like_dom_sf"/>
</dbReference>
<evidence type="ECO:0000313" key="4">
    <source>
        <dbReference type="Proteomes" id="UP001383192"/>
    </source>
</evidence>
<evidence type="ECO:0000256" key="1">
    <source>
        <dbReference type="SAM" id="MobiDB-lite"/>
    </source>
</evidence>
<dbReference type="PROSITE" id="PS00109">
    <property type="entry name" value="PROTEIN_KINASE_TYR"/>
    <property type="match status" value="1"/>
</dbReference>
<proteinExistence type="predicted"/>
<gene>
    <name evidence="3" type="ORF">VNI00_014151</name>
</gene>
<feature type="domain" description="Fungal-type protein kinase" evidence="2">
    <location>
        <begin position="187"/>
        <end position="386"/>
    </location>
</feature>
<accession>A0AAW0BUH1</accession>
<dbReference type="EMBL" id="JAYKXP010000076">
    <property type="protein sequence ID" value="KAK7030407.1"/>
    <property type="molecule type" value="Genomic_DNA"/>
</dbReference>
<dbReference type="AlphaFoldDB" id="A0AAW0BUH1"/>
<evidence type="ECO:0000259" key="2">
    <source>
        <dbReference type="Pfam" id="PF17667"/>
    </source>
</evidence>
<dbReference type="GO" id="GO:0004672">
    <property type="term" value="F:protein kinase activity"/>
    <property type="evidence" value="ECO:0007669"/>
    <property type="project" value="InterPro"/>
</dbReference>
<dbReference type="Proteomes" id="UP001383192">
    <property type="component" value="Unassembled WGS sequence"/>
</dbReference>
<sequence>MPSDPPLLPLQGQPVPLNRASGPLKANAARFLVNDGVVQAESRETRYRQVAAETSGKWEGPIDTQEFLDKYLPVTSSTPTKPAFDPGKFLLASQTENGAIRKEEDMYNPLESALNDFCPHLHIAITGNLADSSWPNYMGEVKIDLSFYQQGATTRPADLDALETFAQVKFHQRSTGFNDAAPAFEHDTEDSTQTRGQLATYAGAMMSAQFRTHVFCMEITDNYARLIRFDREGAVVTKQFRYHQDQYLAEFMWRFNHASPEARGRDPSVILPEAADATHVNNLRLKLKLKPERRVWKFQIHNELTNQLVVLFGTAVKENQLWATPFGRCSRGYLAMTLDGRLVYLKDTWRIDLPAMTKEGDIYAHLHANDIPNIPHVSAHGDVVGIWQETGTRLSKGIDKPNCPLRHYRLVLQEVCRRLVSFKTTWELLNAIKDAMKAHEVAYEKAKILHRDVSTGNIMISPDGKRGFLIDWEFSKPVTENEMPHQVERVGTWQFMSCRLVDGHNIGRHLRSDDLESFFHVLSWVIIRYGHWGATPEDGVRHLRYSFDYIDRYRSEPKSKSKHQPQTVPSGGKLKLNGLKARFMGTVLKIKNSCLRSLVADFEDLVCVSYEPSPTQAEIDEFDDLSSLANHNESRLQHQPVLKYRKRLRNLEDWSWIYGRFCEALQDVSIQMEPRNNMLPKQLDAIQLTSIRETTPRANNKCDRDVDDDLLASGHKSQRCKTEDSS</sequence>
<dbReference type="InterPro" id="IPR040976">
    <property type="entry name" value="Pkinase_fungal"/>
</dbReference>
<dbReference type="SUPFAM" id="SSF56112">
    <property type="entry name" value="Protein kinase-like (PK-like)"/>
    <property type="match status" value="1"/>
</dbReference>
<dbReference type="Gene3D" id="1.10.510.10">
    <property type="entry name" value="Transferase(Phosphotransferase) domain 1"/>
    <property type="match status" value="1"/>
</dbReference>
<protein>
    <recommendedName>
        <fullName evidence="2">Fungal-type protein kinase domain-containing protein</fullName>
    </recommendedName>
</protein>
<keyword evidence="4" id="KW-1185">Reference proteome</keyword>
<comment type="caution">
    <text evidence="3">The sequence shown here is derived from an EMBL/GenBank/DDBJ whole genome shotgun (WGS) entry which is preliminary data.</text>
</comment>
<evidence type="ECO:0000313" key="3">
    <source>
        <dbReference type="EMBL" id="KAK7030407.1"/>
    </source>
</evidence>
<organism evidence="3 4">
    <name type="scientific">Paramarasmius palmivorus</name>
    <dbReference type="NCBI Taxonomy" id="297713"/>
    <lineage>
        <taxon>Eukaryota</taxon>
        <taxon>Fungi</taxon>
        <taxon>Dikarya</taxon>
        <taxon>Basidiomycota</taxon>
        <taxon>Agaricomycotina</taxon>
        <taxon>Agaricomycetes</taxon>
        <taxon>Agaricomycetidae</taxon>
        <taxon>Agaricales</taxon>
        <taxon>Marasmiineae</taxon>
        <taxon>Marasmiaceae</taxon>
        <taxon>Paramarasmius</taxon>
    </lineage>
</organism>
<name>A0AAW0BUH1_9AGAR</name>
<dbReference type="InterPro" id="IPR008266">
    <property type="entry name" value="Tyr_kinase_AS"/>
</dbReference>
<feature type="region of interest" description="Disordered" evidence="1">
    <location>
        <begin position="1"/>
        <end position="20"/>
    </location>
</feature>
<dbReference type="PANTHER" id="PTHR38248">
    <property type="entry name" value="FUNK1 6"/>
    <property type="match status" value="1"/>
</dbReference>
<feature type="domain" description="Fungal-type protein kinase" evidence="2">
    <location>
        <begin position="406"/>
        <end position="525"/>
    </location>
</feature>
<dbReference type="Pfam" id="PF17667">
    <property type="entry name" value="Pkinase_fungal"/>
    <property type="match status" value="2"/>
</dbReference>